<dbReference type="Pfam" id="PF12813">
    <property type="entry name" value="XPG_I_2"/>
    <property type="match status" value="1"/>
</dbReference>
<gene>
    <name evidence="9" type="primary">LIA1</name>
    <name evidence="12" type="ORF">QBC34DRAFT_484250</name>
</gene>
<keyword evidence="7 9" id="KW-0503">Monooxygenase</keyword>
<dbReference type="PANTHER" id="PTHR12697:SF5">
    <property type="entry name" value="DEOXYHYPUSINE HYDROXYLASE"/>
    <property type="match status" value="1"/>
</dbReference>
<feature type="binding site" evidence="9">
    <location>
        <position position="634"/>
    </location>
    <ligand>
        <name>Fe cation</name>
        <dbReference type="ChEBI" id="CHEBI:24875"/>
        <label>1</label>
    </ligand>
</feature>
<feature type="domain" description="Asteroid" evidence="11">
    <location>
        <begin position="149"/>
        <end position="386"/>
    </location>
</feature>
<evidence type="ECO:0000313" key="13">
    <source>
        <dbReference type="Proteomes" id="UP001321760"/>
    </source>
</evidence>
<dbReference type="AlphaFoldDB" id="A0AAV9GT61"/>
<feature type="compositionally biased region" description="Basic and acidic residues" evidence="10">
    <location>
        <begin position="714"/>
        <end position="723"/>
    </location>
</feature>
<comment type="function">
    <text evidence="9">Catalyzes the hydroxylation of the N(6)-(4-aminobutyl)-L-lysine intermediate to form hypusine, an essential post-translational modification only found in mature eIF-5A factor.</text>
</comment>
<dbReference type="InterPro" id="IPR011989">
    <property type="entry name" value="ARM-like"/>
</dbReference>
<comment type="subcellular location">
    <subcellularLocation>
        <location evidence="9">Cytoplasm</location>
    </subcellularLocation>
    <subcellularLocation>
        <location evidence="9">Nucleus</location>
    </subcellularLocation>
</comment>
<dbReference type="Gene3D" id="1.25.10.10">
    <property type="entry name" value="Leucine-rich Repeat Variant"/>
    <property type="match status" value="2"/>
</dbReference>
<feature type="region of interest" description="Disordered" evidence="10">
    <location>
        <begin position="714"/>
        <end position="739"/>
    </location>
</feature>
<evidence type="ECO:0000256" key="7">
    <source>
        <dbReference type="ARBA" id="ARBA00023033"/>
    </source>
</evidence>
<sequence length="892" mass="98522">MGIPGFRRLLEPYATLRRTIEPCRAVVDGPALAYHILGLCLGRTRKLSPFEQPPYKLLGKTVVSWLDKIEEYGIHVSALYFDGLLPGWKKDERMRRVLTTSMQLQRYRLAYPDGVPRQRVEFDENASVELFPFPRSEEKGAHVATPIPGFLIPAIIDALLSSPVYGPRIRVVGGEADGFCAEDVRAHGGLVLTSDSDFLVHDLGTNGGVVFLTDISLDMETKTLTAPLFRIKDICARLSLKPNRGLSELAFEMLTDPHLTVGQAADLARTSAAATISPSTYDAFLKQYVSPETAPAKSNDGPKLDPRISEIALRCFPTGTDSDKERIDLAIYLPFLLDYQARTSAWEQSKRVRQLAYSLLQLVRGWRLPPVAEFRRPLTPSSGVQVQCFSPVEIRKESLALLDLMNRLQPRLPSTDLLWVALAVYQDIDLSLQQGKQNTPCFELFRQSRSGTLNQASWEFIHFLAQVQAALYSLRILKQILDYLAYHAPIRATEETVKLRNRLASLPPLTAFPSVWDFGDMLDRFGSANGLLSLCGLFPKEQEVVDQIEAIYKPPATVEETGTAKKQNEVPSSGATIAALRESLCSEKTPLPVRFRALFSLKHLARQSTGAESVAAIEAIAAAFASPSALLKHELAYCLGQTGNNAAVPHLTAVLEDLKEDPMCRHEAAEALGALGDAQSLGVLQRFRDREGEDVVVTETCEIAIDRIEWENSEQRKEEKLRQSDFASVDPAPPMPEGNKSVEELEKALMDTSLPLFKRYRAMFALRDLASPPDLPTAVPAVHALAKGFEDPSALFRHEIAFVFGQLSHPASIPALTAALSNLQEASMVRHEAAEALGSLGDEEGVEETLKQFLHDKEVVVRESVIVALDMAEYEKSDQAEYALIPEVTGTA</sequence>
<feature type="binding site" evidence="9">
    <location>
        <position position="831"/>
    </location>
    <ligand>
        <name>Fe cation</name>
        <dbReference type="ChEBI" id="CHEBI:24875"/>
        <label>2</label>
    </ligand>
</feature>
<dbReference type="InterPro" id="IPR029060">
    <property type="entry name" value="PIN-like_dom_sf"/>
</dbReference>
<evidence type="ECO:0000256" key="6">
    <source>
        <dbReference type="ARBA" id="ARBA00023004"/>
    </source>
</evidence>
<dbReference type="InterPro" id="IPR027517">
    <property type="entry name" value="Deoxyhypusine_hydroxylase"/>
</dbReference>
<dbReference type="SUPFAM" id="SSF88723">
    <property type="entry name" value="PIN domain-like"/>
    <property type="match status" value="1"/>
</dbReference>
<dbReference type="InterPro" id="IPR039436">
    <property type="entry name" value="Asteroid_dom"/>
</dbReference>
<dbReference type="GO" id="GO:0005737">
    <property type="term" value="C:cytoplasm"/>
    <property type="evidence" value="ECO:0007669"/>
    <property type="project" value="UniProtKB-SubCell"/>
</dbReference>
<evidence type="ECO:0000256" key="2">
    <source>
        <dbReference type="ARBA" id="ARBA00005041"/>
    </source>
</evidence>
<comment type="catalytic activity">
    <reaction evidence="1 9">
        <text>[eIF5A protein]-deoxyhypusine + AH2 + O2 = [eIF5A protein]-hypusine + A + H2O</text>
        <dbReference type="Rhea" id="RHEA:14101"/>
        <dbReference type="Rhea" id="RHEA-COMP:10144"/>
        <dbReference type="Rhea" id="RHEA-COMP:12592"/>
        <dbReference type="ChEBI" id="CHEBI:13193"/>
        <dbReference type="ChEBI" id="CHEBI:15377"/>
        <dbReference type="ChEBI" id="CHEBI:15379"/>
        <dbReference type="ChEBI" id="CHEBI:17499"/>
        <dbReference type="ChEBI" id="CHEBI:82657"/>
        <dbReference type="ChEBI" id="CHEBI:91175"/>
        <dbReference type="EC" id="1.14.99.29"/>
    </reaction>
</comment>
<keyword evidence="8 9" id="KW-0386">Hypusine biosynthesis</keyword>
<proteinExistence type="inferred from homology"/>
<keyword evidence="4" id="KW-0677">Repeat</keyword>
<keyword evidence="9" id="KW-0539">Nucleus</keyword>
<keyword evidence="9" id="KW-0963">Cytoplasm</keyword>
<dbReference type="SMART" id="SM00567">
    <property type="entry name" value="EZ_HEAT"/>
    <property type="match status" value="6"/>
</dbReference>
<comment type="similarity">
    <text evidence="9">Belongs to the deoxyhypusine hydroxylase family.</text>
</comment>
<evidence type="ECO:0000313" key="12">
    <source>
        <dbReference type="EMBL" id="KAK4450652.1"/>
    </source>
</evidence>
<comment type="caution">
    <text evidence="12">The sequence shown here is derived from an EMBL/GenBank/DDBJ whole genome shotgun (WGS) entry which is preliminary data.</text>
</comment>
<feature type="binding site" evidence="9">
    <location>
        <position position="798"/>
    </location>
    <ligand>
        <name>Fe cation</name>
        <dbReference type="ChEBI" id="CHEBI:24875"/>
        <label>2</label>
    </ligand>
</feature>
<comment type="pathway">
    <text evidence="2 9">Protein modification; eIF5A hypusination.</text>
</comment>
<feature type="binding site" evidence="9">
    <location>
        <position position="799"/>
    </location>
    <ligand>
        <name>Fe cation</name>
        <dbReference type="ChEBI" id="CHEBI:24875"/>
        <label>2</label>
    </ligand>
</feature>
<feature type="binding site" evidence="9">
    <location>
        <position position="666"/>
    </location>
    <ligand>
        <name>Fe cation</name>
        <dbReference type="ChEBI" id="CHEBI:24875"/>
        <label>1</label>
    </ligand>
</feature>
<keyword evidence="5 9" id="KW-0560">Oxidoreductase</keyword>
<feature type="binding site" evidence="9">
    <location>
        <position position="633"/>
    </location>
    <ligand>
        <name>Fe cation</name>
        <dbReference type="ChEBI" id="CHEBI:24875"/>
        <label>1</label>
    </ligand>
</feature>
<evidence type="ECO:0000259" key="11">
    <source>
        <dbReference type="Pfam" id="PF12813"/>
    </source>
</evidence>
<accession>A0AAV9GT61</accession>
<dbReference type="PANTHER" id="PTHR12697">
    <property type="entry name" value="PBS LYASE HEAT-LIKE PROTEIN"/>
    <property type="match status" value="1"/>
</dbReference>
<dbReference type="GO" id="GO:0019135">
    <property type="term" value="F:deoxyhypusine monooxygenase activity"/>
    <property type="evidence" value="ECO:0007669"/>
    <property type="project" value="UniProtKB-UniRule"/>
</dbReference>
<dbReference type="EMBL" id="MU865931">
    <property type="protein sequence ID" value="KAK4450652.1"/>
    <property type="molecule type" value="Genomic_DNA"/>
</dbReference>
<dbReference type="EC" id="1.14.99.29" evidence="9"/>
<dbReference type="Proteomes" id="UP001321760">
    <property type="component" value="Unassembled WGS sequence"/>
</dbReference>
<protein>
    <recommendedName>
        <fullName evidence="9">Deoxyhypusine hydroxylase</fullName>
        <shortName evidence="9">DOHH</shortName>
        <ecNumber evidence="9">1.14.99.29</ecNumber>
    </recommendedName>
    <alternativeName>
        <fullName evidence="9">Deoxyhypusine dioxygenase</fullName>
    </alternativeName>
    <alternativeName>
        <fullName evidence="9">Deoxyhypusine monooxygenase</fullName>
    </alternativeName>
</protein>
<organism evidence="12 13">
    <name type="scientific">Podospora aff. communis PSN243</name>
    <dbReference type="NCBI Taxonomy" id="3040156"/>
    <lineage>
        <taxon>Eukaryota</taxon>
        <taxon>Fungi</taxon>
        <taxon>Dikarya</taxon>
        <taxon>Ascomycota</taxon>
        <taxon>Pezizomycotina</taxon>
        <taxon>Sordariomycetes</taxon>
        <taxon>Sordariomycetidae</taxon>
        <taxon>Sordariales</taxon>
        <taxon>Podosporaceae</taxon>
        <taxon>Podospora</taxon>
    </lineage>
</organism>
<keyword evidence="13" id="KW-1185">Reference proteome</keyword>
<evidence type="ECO:0000256" key="4">
    <source>
        <dbReference type="ARBA" id="ARBA00022737"/>
    </source>
</evidence>
<feature type="binding site" evidence="9">
    <location>
        <position position="667"/>
    </location>
    <ligand>
        <name>Fe cation</name>
        <dbReference type="ChEBI" id="CHEBI:24875"/>
        <label>1</label>
    </ligand>
</feature>
<evidence type="ECO:0000256" key="10">
    <source>
        <dbReference type="SAM" id="MobiDB-lite"/>
    </source>
</evidence>
<dbReference type="GO" id="GO:0046872">
    <property type="term" value="F:metal ion binding"/>
    <property type="evidence" value="ECO:0007669"/>
    <property type="project" value="UniProtKB-KW"/>
</dbReference>
<dbReference type="Pfam" id="PF13646">
    <property type="entry name" value="HEAT_2"/>
    <property type="match status" value="2"/>
</dbReference>
<feature type="binding site" evidence="9">
    <location>
        <position position="832"/>
    </location>
    <ligand>
        <name>Fe cation</name>
        <dbReference type="ChEBI" id="CHEBI:24875"/>
        <label>2</label>
    </ligand>
</feature>
<dbReference type="InterPro" id="IPR016024">
    <property type="entry name" value="ARM-type_fold"/>
</dbReference>
<evidence type="ECO:0000256" key="8">
    <source>
        <dbReference type="ARBA" id="ARBA00023256"/>
    </source>
</evidence>
<dbReference type="SUPFAM" id="SSF48371">
    <property type="entry name" value="ARM repeat"/>
    <property type="match status" value="1"/>
</dbReference>
<evidence type="ECO:0000256" key="9">
    <source>
        <dbReference type="HAMAP-Rule" id="MF_03101"/>
    </source>
</evidence>
<reference evidence="12" key="1">
    <citation type="journal article" date="2023" name="Mol. Phylogenet. Evol.">
        <title>Genome-scale phylogeny and comparative genomics of the fungal order Sordariales.</title>
        <authorList>
            <person name="Hensen N."/>
            <person name="Bonometti L."/>
            <person name="Westerberg I."/>
            <person name="Brannstrom I.O."/>
            <person name="Guillou S."/>
            <person name="Cros-Aarteil S."/>
            <person name="Calhoun S."/>
            <person name="Haridas S."/>
            <person name="Kuo A."/>
            <person name="Mondo S."/>
            <person name="Pangilinan J."/>
            <person name="Riley R."/>
            <person name="LaButti K."/>
            <person name="Andreopoulos B."/>
            <person name="Lipzen A."/>
            <person name="Chen C."/>
            <person name="Yan M."/>
            <person name="Daum C."/>
            <person name="Ng V."/>
            <person name="Clum A."/>
            <person name="Steindorff A."/>
            <person name="Ohm R.A."/>
            <person name="Martin F."/>
            <person name="Silar P."/>
            <person name="Natvig D.O."/>
            <person name="Lalanne C."/>
            <person name="Gautier V."/>
            <person name="Ament-Velasquez S.L."/>
            <person name="Kruys A."/>
            <person name="Hutchinson M.I."/>
            <person name="Powell A.J."/>
            <person name="Barry K."/>
            <person name="Miller A.N."/>
            <person name="Grigoriev I.V."/>
            <person name="Debuchy R."/>
            <person name="Gladieux P."/>
            <person name="Hiltunen Thoren M."/>
            <person name="Johannesson H."/>
        </authorList>
    </citation>
    <scope>NUCLEOTIDE SEQUENCE</scope>
    <source>
        <strain evidence="12">PSN243</strain>
    </source>
</reference>
<evidence type="ECO:0000256" key="3">
    <source>
        <dbReference type="ARBA" id="ARBA00022723"/>
    </source>
</evidence>
<dbReference type="InterPro" id="IPR004155">
    <property type="entry name" value="PBS_lyase_HEAT"/>
</dbReference>
<keyword evidence="3 9" id="KW-0479">Metal-binding</keyword>
<evidence type="ECO:0000256" key="5">
    <source>
        <dbReference type="ARBA" id="ARBA00023002"/>
    </source>
</evidence>
<dbReference type="HAMAP" id="MF_03101">
    <property type="entry name" value="Deoxyhypusine_hydroxylase"/>
    <property type="match status" value="1"/>
</dbReference>
<name>A0AAV9GT61_9PEZI</name>
<comment type="cofactor">
    <cofactor evidence="9">
        <name>Fe(2+)</name>
        <dbReference type="ChEBI" id="CHEBI:29033"/>
    </cofactor>
    <text evidence="9">Binds 2 Fe(2+) ions per subunit.</text>
</comment>
<keyword evidence="6 9" id="KW-0408">Iron</keyword>
<dbReference type="GO" id="GO:0005634">
    <property type="term" value="C:nucleus"/>
    <property type="evidence" value="ECO:0007669"/>
    <property type="project" value="UniProtKB-SubCell"/>
</dbReference>
<dbReference type="Gene3D" id="3.40.50.1010">
    <property type="entry name" value="5'-nuclease"/>
    <property type="match status" value="1"/>
</dbReference>
<reference evidence="12" key="2">
    <citation type="submission" date="2023-05" db="EMBL/GenBank/DDBJ databases">
        <authorList>
            <consortium name="Lawrence Berkeley National Laboratory"/>
            <person name="Steindorff A."/>
            <person name="Hensen N."/>
            <person name="Bonometti L."/>
            <person name="Westerberg I."/>
            <person name="Brannstrom I.O."/>
            <person name="Guillou S."/>
            <person name="Cros-Aarteil S."/>
            <person name="Calhoun S."/>
            <person name="Haridas S."/>
            <person name="Kuo A."/>
            <person name="Mondo S."/>
            <person name="Pangilinan J."/>
            <person name="Riley R."/>
            <person name="Labutti K."/>
            <person name="Andreopoulos B."/>
            <person name="Lipzen A."/>
            <person name="Chen C."/>
            <person name="Yanf M."/>
            <person name="Daum C."/>
            <person name="Ng V."/>
            <person name="Clum A."/>
            <person name="Ohm R."/>
            <person name="Martin F."/>
            <person name="Silar P."/>
            <person name="Natvig D."/>
            <person name="Lalanne C."/>
            <person name="Gautier V."/>
            <person name="Ament-Velasquez S.L."/>
            <person name="Kruys A."/>
            <person name="Hutchinson M.I."/>
            <person name="Powell A.J."/>
            <person name="Barry K."/>
            <person name="Miller A.N."/>
            <person name="Grigoriev I.V."/>
            <person name="Debuchy R."/>
            <person name="Gladieux P."/>
            <person name="Thoren M.H."/>
            <person name="Johannesson H."/>
        </authorList>
    </citation>
    <scope>NUCLEOTIDE SEQUENCE</scope>
    <source>
        <strain evidence="12">PSN243</strain>
    </source>
</reference>
<evidence type="ECO:0000256" key="1">
    <source>
        <dbReference type="ARBA" id="ARBA00000068"/>
    </source>
</evidence>